<dbReference type="OMA" id="ANDGYIN"/>
<dbReference type="Proteomes" id="UP000054383">
    <property type="component" value="Unassembled WGS sequence"/>
</dbReference>
<keyword evidence="2" id="KW-0479">Metal-binding</keyword>
<evidence type="ECO:0000256" key="8">
    <source>
        <dbReference type="SAM" id="MobiDB-lite"/>
    </source>
</evidence>
<evidence type="ECO:0000256" key="2">
    <source>
        <dbReference type="ARBA" id="ARBA00022723"/>
    </source>
</evidence>
<feature type="compositionally biased region" description="Polar residues" evidence="8">
    <location>
        <begin position="489"/>
        <end position="499"/>
    </location>
</feature>
<dbReference type="EMBL" id="CVMT01000003">
    <property type="protein sequence ID" value="CRG86814.1"/>
    <property type="molecule type" value="Genomic_DNA"/>
</dbReference>
<dbReference type="InterPro" id="IPR051059">
    <property type="entry name" value="VerF-like"/>
</dbReference>
<evidence type="ECO:0000313" key="10">
    <source>
        <dbReference type="EMBL" id="CRG86814.1"/>
    </source>
</evidence>
<feature type="compositionally biased region" description="Basic and acidic residues" evidence="8">
    <location>
        <begin position="475"/>
        <end position="487"/>
    </location>
</feature>
<feature type="compositionally biased region" description="Low complexity" evidence="8">
    <location>
        <begin position="23"/>
        <end position="42"/>
    </location>
</feature>
<dbReference type="AlphaFoldDB" id="A0A0U1LTU1"/>
<dbReference type="GO" id="GO:0000978">
    <property type="term" value="F:RNA polymerase II cis-regulatory region sequence-specific DNA binding"/>
    <property type="evidence" value="ECO:0007669"/>
    <property type="project" value="InterPro"/>
</dbReference>
<accession>A0A0U1LTU1</accession>
<dbReference type="PANTHER" id="PTHR40626">
    <property type="entry name" value="MIP31509P"/>
    <property type="match status" value="1"/>
</dbReference>
<sequence>MDPRSHPSRPPSTSLPQGSAPLSSMPMPQYPMQPQYPVSQPHTLPPLQPHHSQSPTPYMGQSYRPDMSRFPATSGHDVYATSAGPVGPHTPVNSLPPTSFLAHPGGQPQGQPPPGFQSPQTLLPPTTAAQTYPQPIAPAPPRDRRSDYATMPSGAFSHPEGKGPIWANAEGMTAANGLAPLPGKEPPRTQVVGSQGRRGILPSVPGRAAVTNGVNGTAKSTTIPAKDADGKFPCPHCNKTYLHAKHLKRHLLRHTGDRPYMCVLCKDTFSRSDILKRHFQKCSLRRGNPTGASHLSHPQAHLKRSQAAANAAKSVQEEVSNSIPPANGLVGTTFGNAPVNGHGLASASRPASTEQQPLGFSMSSVNGMNNGHYNDAFTPSQADQRASWMAAHRQSPYLVQPGSSDAPTGQGNNIDRNLLEQAKPPMVQDPKRPPMMPGQQPGQAGELDWATMFQPAAPDGYMNPVFPQSMAPGHEPIHSHVDPDRKFYPTTTAGHQDNGLNGLYLASTSLSGDGMRDPRDVASKTNPSEPVTT</sequence>
<dbReference type="Gene3D" id="3.30.160.60">
    <property type="entry name" value="Classic Zinc Finger"/>
    <property type="match status" value="2"/>
</dbReference>
<gene>
    <name evidence="10" type="ORF">PISL3812_03826</name>
</gene>
<name>A0A0U1LTU1_TALIS</name>
<proteinExistence type="predicted"/>
<dbReference type="PROSITE" id="PS00028">
    <property type="entry name" value="ZINC_FINGER_C2H2_1"/>
    <property type="match status" value="1"/>
</dbReference>
<evidence type="ECO:0000256" key="3">
    <source>
        <dbReference type="ARBA" id="ARBA00022737"/>
    </source>
</evidence>
<dbReference type="PROSITE" id="PS50157">
    <property type="entry name" value="ZINC_FINGER_C2H2_2"/>
    <property type="match status" value="1"/>
</dbReference>
<comment type="subcellular location">
    <subcellularLocation>
        <location evidence="1">Nucleus</location>
    </subcellularLocation>
</comment>
<evidence type="ECO:0000256" key="4">
    <source>
        <dbReference type="ARBA" id="ARBA00022771"/>
    </source>
</evidence>
<evidence type="ECO:0000256" key="6">
    <source>
        <dbReference type="ARBA" id="ARBA00023242"/>
    </source>
</evidence>
<feature type="domain" description="C2H2-type" evidence="9">
    <location>
        <begin position="232"/>
        <end position="259"/>
    </location>
</feature>
<evidence type="ECO:0000256" key="1">
    <source>
        <dbReference type="ARBA" id="ARBA00004123"/>
    </source>
</evidence>
<dbReference type="PANTHER" id="PTHR40626:SF12">
    <property type="entry name" value="RFEC"/>
    <property type="match status" value="1"/>
</dbReference>
<evidence type="ECO:0000259" key="9">
    <source>
        <dbReference type="PROSITE" id="PS50157"/>
    </source>
</evidence>
<dbReference type="SMART" id="SM00355">
    <property type="entry name" value="ZnF_C2H2"/>
    <property type="match status" value="2"/>
</dbReference>
<feature type="compositionally biased region" description="Polar residues" evidence="8">
    <location>
        <begin position="523"/>
        <end position="533"/>
    </location>
</feature>
<dbReference type="GO" id="GO:0005634">
    <property type="term" value="C:nucleus"/>
    <property type="evidence" value="ECO:0007669"/>
    <property type="project" value="UniProtKB-SubCell"/>
</dbReference>
<keyword evidence="5" id="KW-0862">Zinc</keyword>
<feature type="region of interest" description="Disordered" evidence="8">
    <location>
        <begin position="471"/>
        <end position="533"/>
    </location>
</feature>
<organism evidence="10 11">
    <name type="scientific">Talaromyces islandicus</name>
    <name type="common">Penicillium islandicum</name>
    <dbReference type="NCBI Taxonomy" id="28573"/>
    <lineage>
        <taxon>Eukaryota</taxon>
        <taxon>Fungi</taxon>
        <taxon>Dikarya</taxon>
        <taxon>Ascomycota</taxon>
        <taxon>Pezizomycotina</taxon>
        <taxon>Eurotiomycetes</taxon>
        <taxon>Eurotiomycetidae</taxon>
        <taxon>Eurotiales</taxon>
        <taxon>Trichocomaceae</taxon>
        <taxon>Talaromyces</taxon>
        <taxon>Talaromyces sect. Islandici</taxon>
    </lineage>
</organism>
<keyword evidence="4 7" id="KW-0863">Zinc-finger</keyword>
<dbReference type="InterPro" id="IPR036236">
    <property type="entry name" value="Znf_C2H2_sf"/>
</dbReference>
<evidence type="ECO:0000313" key="11">
    <source>
        <dbReference type="Proteomes" id="UP000054383"/>
    </source>
</evidence>
<keyword evidence="11" id="KW-1185">Reference proteome</keyword>
<feature type="region of interest" description="Disordered" evidence="8">
    <location>
        <begin position="1"/>
        <end position="215"/>
    </location>
</feature>
<keyword evidence="3" id="KW-0677">Repeat</keyword>
<dbReference type="SUPFAM" id="SSF57667">
    <property type="entry name" value="beta-beta-alpha zinc fingers"/>
    <property type="match status" value="1"/>
</dbReference>
<protein>
    <recommendedName>
        <fullName evidence="9">C2H2-type domain-containing protein</fullName>
    </recommendedName>
</protein>
<dbReference type="OrthoDB" id="9439903at2759"/>
<reference evidence="10 11" key="1">
    <citation type="submission" date="2015-04" db="EMBL/GenBank/DDBJ databases">
        <authorList>
            <person name="Syromyatnikov M.Y."/>
            <person name="Popov V.N."/>
        </authorList>
    </citation>
    <scope>NUCLEOTIDE SEQUENCE [LARGE SCALE GENOMIC DNA]</scope>
    <source>
        <strain evidence="10">WF-38-12</strain>
    </source>
</reference>
<evidence type="ECO:0000256" key="5">
    <source>
        <dbReference type="ARBA" id="ARBA00022833"/>
    </source>
</evidence>
<dbReference type="STRING" id="28573.A0A0U1LTU1"/>
<dbReference type="GO" id="GO:0000981">
    <property type="term" value="F:DNA-binding transcription factor activity, RNA polymerase II-specific"/>
    <property type="evidence" value="ECO:0007669"/>
    <property type="project" value="InterPro"/>
</dbReference>
<feature type="compositionally biased region" description="Low complexity" evidence="8">
    <location>
        <begin position="117"/>
        <end position="134"/>
    </location>
</feature>
<dbReference type="GO" id="GO:0008270">
    <property type="term" value="F:zinc ion binding"/>
    <property type="evidence" value="ECO:0007669"/>
    <property type="project" value="UniProtKB-KW"/>
</dbReference>
<feature type="region of interest" description="Disordered" evidence="8">
    <location>
        <begin position="285"/>
        <end position="327"/>
    </location>
</feature>
<dbReference type="InterPro" id="IPR013087">
    <property type="entry name" value="Znf_C2H2_type"/>
</dbReference>
<keyword evidence="6" id="KW-0539">Nucleus</keyword>
<evidence type="ECO:0000256" key="7">
    <source>
        <dbReference type="PROSITE-ProRule" id="PRU00042"/>
    </source>
</evidence>
<dbReference type="GO" id="GO:0000785">
    <property type="term" value="C:chromatin"/>
    <property type="evidence" value="ECO:0007669"/>
    <property type="project" value="TreeGrafter"/>
</dbReference>